<accession>A0A9R1SVA5</accession>
<dbReference type="Proteomes" id="UP000694866">
    <property type="component" value="Unplaced"/>
</dbReference>
<proteinExistence type="predicted"/>
<dbReference type="InterPro" id="IPR008547">
    <property type="entry name" value="DUF829_TMEM53"/>
</dbReference>
<name>A0A9R1SVA5_9HYME</name>
<dbReference type="Pfam" id="PF05705">
    <property type="entry name" value="DUF829"/>
    <property type="match status" value="1"/>
</dbReference>
<dbReference type="GeneID" id="105263321"/>
<dbReference type="Gene3D" id="3.40.50.1820">
    <property type="entry name" value="alpha/beta hydrolase"/>
    <property type="match status" value="1"/>
</dbReference>
<dbReference type="InterPro" id="IPR029058">
    <property type="entry name" value="AB_hydrolase_fold"/>
</dbReference>
<dbReference type="GO" id="GO:0017171">
    <property type="term" value="F:serine hydrolase activity"/>
    <property type="evidence" value="ECO:0007669"/>
    <property type="project" value="TreeGrafter"/>
</dbReference>
<keyword evidence="1" id="KW-1185">Reference proteome</keyword>
<evidence type="ECO:0000313" key="1">
    <source>
        <dbReference type="Proteomes" id="UP000694866"/>
    </source>
</evidence>
<evidence type="ECO:0000313" key="2">
    <source>
        <dbReference type="RefSeq" id="XP_011297755.1"/>
    </source>
</evidence>
<reference evidence="2 3" key="1">
    <citation type="submission" date="2025-04" db="UniProtKB">
        <authorList>
            <consortium name="RefSeq"/>
        </authorList>
    </citation>
    <scope>IDENTIFICATION</scope>
    <source>
        <strain evidence="2 3">USDA-PBARC FA_bdor</strain>
        <tissue evidence="2 3">Whole organism</tissue>
    </source>
</reference>
<dbReference type="PANTHER" id="PTHR20908:SF1">
    <property type="entry name" value="LD15586P"/>
    <property type="match status" value="1"/>
</dbReference>
<dbReference type="AlphaFoldDB" id="A0A9R1SVA5"/>
<protein>
    <submittedName>
        <fullName evidence="2 3">Transmembrane protein 53-B</fullName>
    </submittedName>
</protein>
<keyword evidence="2 3" id="KW-0812">Transmembrane</keyword>
<dbReference type="KEGG" id="fas:105263321"/>
<dbReference type="PANTHER" id="PTHR20908">
    <property type="entry name" value="LD15586P"/>
    <property type="match status" value="1"/>
</dbReference>
<accession>A0A9R1SV83</accession>
<dbReference type="RefSeq" id="XP_011297756.1">
    <property type="nucleotide sequence ID" value="XM_011299454.1"/>
</dbReference>
<dbReference type="SUPFAM" id="SSF53474">
    <property type="entry name" value="alpha/beta-Hydrolases"/>
    <property type="match status" value="1"/>
</dbReference>
<sequence length="316" mass="37042">MSLLRNFVVTLARSRLTALRQSSLRGRKQNLLMGFVACRLISTHHVTKNMELITTDSKPPTLDKLNDKPRDKPLLVFLSWLMAQPKHVKKYTQLYLEQGFDVVHVSSTPWQMMWPVKGTRPVAYDLLSFLEQNSMNYQQVMIHGFSVGGYMWGELLTYVHQDRKRYDPVMERIVGQVWDSAVDVSEMCIGIPRAVFKNNAVMQKFLEKYLEYHLKTFYNQATQYYIRSSQMFHTNLVQAPALFLVSNTDTVGTVESNMRVRDSWESMGTPTYVKIFDKSPHVGHFRKYPKEYTHELYTFLNMLKMIKNEDKLRARM</sequence>
<dbReference type="RefSeq" id="XP_011297755.1">
    <property type="nucleotide sequence ID" value="XM_011299453.1"/>
</dbReference>
<dbReference type="OrthoDB" id="77878at2759"/>
<evidence type="ECO:0000313" key="3">
    <source>
        <dbReference type="RefSeq" id="XP_011297756.1"/>
    </source>
</evidence>
<organism evidence="1 2">
    <name type="scientific">Fopius arisanus</name>
    <dbReference type="NCBI Taxonomy" id="64838"/>
    <lineage>
        <taxon>Eukaryota</taxon>
        <taxon>Metazoa</taxon>
        <taxon>Ecdysozoa</taxon>
        <taxon>Arthropoda</taxon>
        <taxon>Hexapoda</taxon>
        <taxon>Insecta</taxon>
        <taxon>Pterygota</taxon>
        <taxon>Neoptera</taxon>
        <taxon>Endopterygota</taxon>
        <taxon>Hymenoptera</taxon>
        <taxon>Apocrita</taxon>
        <taxon>Ichneumonoidea</taxon>
        <taxon>Braconidae</taxon>
        <taxon>Opiinae</taxon>
        <taxon>Fopius</taxon>
    </lineage>
</organism>
<keyword evidence="2 3" id="KW-0472">Membrane</keyword>
<gene>
    <name evidence="2 3" type="primary">l(2)k09913</name>
</gene>